<evidence type="ECO:0000313" key="5">
    <source>
        <dbReference type="EMBL" id="SDU78781.1"/>
    </source>
</evidence>
<evidence type="ECO:0000256" key="1">
    <source>
        <dbReference type="ARBA" id="ARBA00022741"/>
    </source>
</evidence>
<keyword evidence="1" id="KW-0547">Nucleotide-binding</keyword>
<dbReference type="GeneID" id="65344357"/>
<dbReference type="Pfam" id="PF22982">
    <property type="entry name" value="WHD_HRQ1"/>
    <property type="match status" value="1"/>
</dbReference>
<dbReference type="SMART" id="SM00487">
    <property type="entry name" value="DEXDc"/>
    <property type="match status" value="1"/>
</dbReference>
<dbReference type="Pfam" id="PF09369">
    <property type="entry name" value="MZB"/>
    <property type="match status" value="1"/>
</dbReference>
<feature type="domain" description="Helicase ATP-binding" evidence="3">
    <location>
        <begin position="56"/>
        <end position="246"/>
    </location>
</feature>
<dbReference type="GO" id="GO:0043138">
    <property type="term" value="F:3'-5' DNA helicase activity"/>
    <property type="evidence" value="ECO:0007669"/>
    <property type="project" value="TreeGrafter"/>
</dbReference>
<proteinExistence type="predicted"/>
<keyword evidence="5" id="KW-0378">Hydrolase</keyword>
<accession>A0A1H2LDW0</accession>
<dbReference type="Gene3D" id="3.40.50.300">
    <property type="entry name" value="P-loop containing nucleotide triphosphate hydrolases"/>
    <property type="match status" value="2"/>
</dbReference>
<dbReference type="InterPro" id="IPR001650">
    <property type="entry name" value="Helicase_C-like"/>
</dbReference>
<dbReference type="GO" id="GO:0003676">
    <property type="term" value="F:nucleic acid binding"/>
    <property type="evidence" value="ECO:0007669"/>
    <property type="project" value="InterPro"/>
</dbReference>
<dbReference type="PANTHER" id="PTHR47957">
    <property type="entry name" value="ATP-DEPENDENT HELICASE HRQ1"/>
    <property type="match status" value="1"/>
</dbReference>
<dbReference type="PROSITE" id="PS51192">
    <property type="entry name" value="HELICASE_ATP_BIND_1"/>
    <property type="match status" value="1"/>
</dbReference>
<dbReference type="RefSeq" id="WP_091279773.1">
    <property type="nucleotide sequence ID" value="NZ_LT629804.1"/>
</dbReference>
<dbReference type="InterPro" id="IPR011545">
    <property type="entry name" value="DEAD/DEAH_box_helicase_dom"/>
</dbReference>
<dbReference type="Pfam" id="PF00271">
    <property type="entry name" value="Helicase_C"/>
    <property type="match status" value="1"/>
</dbReference>
<dbReference type="GO" id="GO:0006289">
    <property type="term" value="P:nucleotide-excision repair"/>
    <property type="evidence" value="ECO:0007669"/>
    <property type="project" value="TreeGrafter"/>
</dbReference>
<dbReference type="GO" id="GO:0005524">
    <property type="term" value="F:ATP binding"/>
    <property type="evidence" value="ECO:0007669"/>
    <property type="project" value="UniProtKB-KW"/>
</dbReference>
<keyword evidence="5" id="KW-0347">Helicase</keyword>
<evidence type="ECO:0000256" key="2">
    <source>
        <dbReference type="ARBA" id="ARBA00022840"/>
    </source>
</evidence>
<sequence length="779" mass="84342">MTSLPESFSEFITGHIQIPPREPRYGQWGKAVPEAVQSTLKQYGVMRPWLHQARAIEALASGSNVVIATGTGSGKSLVAWVPALSMLSNFSTSASLSNHTHRPTTLYLSPTKALGADQRTNLEQLATALDPHITVASADGDCDTAARRFARDYGDIVLTNPDFLHYSMLSRHTQWARLWRGLTYIAVDEFHHYRGNFGANVALILRRTLRIAAHYGAHPRIIFLSATVHNPAHAAQRFLGDAFGPVVAITEDGSSAGPRDIYTMTGSDNSYEQASDLAAELVASGNQLLTFVRSRSGTERVAELIREKLGNISPELSSQVAAYRGGYLPEERRELESQLRSGKIRALATTSALELGIDIAGLDCVVVTGWPGTHASFQQQIGRAGRSGTTGLAVFIARDNPLDQFIASHPEMLRSHGTESPTFDPTNPWILPAHLTAAAHELPLTSQDLPIFSLTDTKPLDDMTAADLLRQRPRGWFWNTDTRIDPHGLLDLREAGHTISIVNSADGSVLGTVDAAQADTTVFPGAIYLHQGAPFEIEGATEDIVLAHPAPDTDIRTYARTETSVDIVSTTHRFILPDGQWCYGMINVRSQVVGYDMRRVSDGVFLGTVPLELPVREFVTAGTWLTLTESLTRKAGISTANLPGALHAAEHTMIALLPLLATCDRWDIGGLSTAAHPQTTQPTIIIHDAIPGGSGAALRGFYAGPHWLKTTLETLTTCPCVDGCPSCVQSPKCGNNNNPLSKDDALLLTAAGLDQFHNAAQQWPWHENQDESILTAGDL</sequence>
<dbReference type="STRING" id="131112.SAMN04489737_0611"/>
<dbReference type="CDD" id="cd18797">
    <property type="entry name" value="SF2_C_Hrq"/>
    <property type="match status" value="1"/>
</dbReference>
<organism evidence="5 6">
    <name type="scientific">Arcanobacterium phocae</name>
    <dbReference type="NCBI Taxonomy" id="131112"/>
    <lineage>
        <taxon>Bacteria</taxon>
        <taxon>Bacillati</taxon>
        <taxon>Actinomycetota</taxon>
        <taxon>Actinomycetes</taxon>
        <taxon>Actinomycetales</taxon>
        <taxon>Actinomycetaceae</taxon>
        <taxon>Arcanobacterium</taxon>
    </lineage>
</organism>
<dbReference type="EMBL" id="LT629804">
    <property type="protein sequence ID" value="SDU78781.1"/>
    <property type="molecule type" value="Genomic_DNA"/>
</dbReference>
<dbReference type="PANTHER" id="PTHR47957:SF3">
    <property type="entry name" value="ATP-DEPENDENT HELICASE HRQ1"/>
    <property type="match status" value="1"/>
</dbReference>
<dbReference type="SMART" id="SM00490">
    <property type="entry name" value="HELICc"/>
    <property type="match status" value="1"/>
</dbReference>
<dbReference type="GO" id="GO:0036297">
    <property type="term" value="P:interstrand cross-link repair"/>
    <property type="evidence" value="ECO:0007669"/>
    <property type="project" value="TreeGrafter"/>
</dbReference>
<protein>
    <submittedName>
        <fullName evidence="5">DEAD/DEAH box helicase domain-containing protein</fullName>
    </submittedName>
</protein>
<dbReference type="OrthoDB" id="143059at2"/>
<dbReference type="AlphaFoldDB" id="A0A1H2LDW0"/>
<feature type="domain" description="Helicase C-terminal" evidence="4">
    <location>
        <begin position="276"/>
        <end position="430"/>
    </location>
</feature>
<dbReference type="InterPro" id="IPR014001">
    <property type="entry name" value="Helicase_ATP-bd"/>
</dbReference>
<evidence type="ECO:0000259" key="4">
    <source>
        <dbReference type="PROSITE" id="PS51194"/>
    </source>
</evidence>
<name>A0A1H2LDW0_9ACTO</name>
<dbReference type="PROSITE" id="PS51194">
    <property type="entry name" value="HELICASE_CTER"/>
    <property type="match status" value="1"/>
</dbReference>
<evidence type="ECO:0000259" key="3">
    <source>
        <dbReference type="PROSITE" id="PS51192"/>
    </source>
</evidence>
<dbReference type="Pfam" id="PF00270">
    <property type="entry name" value="DEAD"/>
    <property type="match status" value="1"/>
</dbReference>
<gene>
    <name evidence="5" type="ORF">SAMN04489737_0611</name>
</gene>
<reference evidence="6" key="1">
    <citation type="submission" date="2016-10" db="EMBL/GenBank/DDBJ databases">
        <authorList>
            <person name="Varghese N."/>
            <person name="Submissions S."/>
        </authorList>
    </citation>
    <scope>NUCLEOTIDE SEQUENCE [LARGE SCALE GENOMIC DNA]</scope>
    <source>
        <strain evidence="6">DSM 10002</strain>
    </source>
</reference>
<keyword evidence="2" id="KW-0067">ATP-binding</keyword>
<dbReference type="SUPFAM" id="SSF52540">
    <property type="entry name" value="P-loop containing nucleoside triphosphate hydrolases"/>
    <property type="match status" value="1"/>
</dbReference>
<evidence type="ECO:0000313" key="6">
    <source>
        <dbReference type="Proteomes" id="UP000214355"/>
    </source>
</evidence>
<dbReference type="InterPro" id="IPR027417">
    <property type="entry name" value="P-loop_NTPase"/>
</dbReference>
<dbReference type="Proteomes" id="UP000214355">
    <property type="component" value="Chromosome I"/>
</dbReference>
<dbReference type="InterPro" id="IPR018973">
    <property type="entry name" value="MZB"/>
</dbReference>
<dbReference type="InterPro" id="IPR055227">
    <property type="entry name" value="HRQ1_WHD"/>
</dbReference>
<keyword evidence="6" id="KW-1185">Reference proteome</keyword>